<keyword evidence="6" id="KW-1185">Reference proteome</keyword>
<keyword evidence="3" id="KW-0560">Oxidoreductase</keyword>
<reference evidence="4 6" key="3">
    <citation type="journal article" date="2021" name="Sci. Rep.">
        <title>The distribution of antibiotic resistance genes in chicken gut microbiota commensals.</title>
        <authorList>
            <person name="Juricova H."/>
            <person name="Matiasovicova J."/>
            <person name="Kubasova T."/>
            <person name="Cejkova D."/>
            <person name="Rychlik I."/>
        </authorList>
    </citation>
    <scope>NUCLEOTIDE SEQUENCE [LARGE SCALE GENOMIC DNA]</scope>
    <source>
        <strain evidence="4 6">An423</strain>
    </source>
</reference>
<proteinExistence type="predicted"/>
<sequence>MRIENRENVQNGKGTVHFEYILSPEEMHGYNTLYARITLKPGCSVGYHVHKGNGEDYFVLSGEPTINDNNEREVILHPGEHLFCPDGRGHSITNNTQEDVVFMALIVKSPEV</sequence>
<evidence type="ECO:0000313" key="3">
    <source>
        <dbReference type="EMBL" id="MBB5184552.1"/>
    </source>
</evidence>
<dbReference type="Proteomes" id="UP000775500">
    <property type="component" value="Unassembled WGS sequence"/>
</dbReference>
<dbReference type="EMBL" id="JACJLU010000006">
    <property type="protein sequence ID" value="MBM6831626.1"/>
    <property type="molecule type" value="Genomic_DNA"/>
</dbReference>
<dbReference type="PANTHER" id="PTHR35848">
    <property type="entry name" value="OXALATE-BINDING PROTEIN"/>
    <property type="match status" value="1"/>
</dbReference>
<evidence type="ECO:0000313" key="4">
    <source>
        <dbReference type="EMBL" id="MBM6831626.1"/>
    </source>
</evidence>
<dbReference type="GO" id="GO:0046872">
    <property type="term" value="F:metal ion binding"/>
    <property type="evidence" value="ECO:0007669"/>
    <property type="project" value="UniProtKB-KW"/>
</dbReference>
<name>A0A7W8FZ24_9FIRM</name>
<dbReference type="AlphaFoldDB" id="A0A7W8FZ24"/>
<reference evidence="4" key="2">
    <citation type="submission" date="2020-08" db="EMBL/GenBank/DDBJ databases">
        <authorList>
            <person name="Cejkova D."/>
            <person name="Kubasova T."/>
            <person name="Jahodarova E."/>
            <person name="Rychlik I."/>
        </authorList>
    </citation>
    <scope>NUCLEOTIDE SEQUENCE</scope>
    <source>
        <strain evidence="4">An423</strain>
    </source>
</reference>
<organism evidence="3 5">
    <name type="scientific">Faecalicoccus acidiformans</name>
    <dbReference type="NCBI Taxonomy" id="915173"/>
    <lineage>
        <taxon>Bacteria</taxon>
        <taxon>Bacillati</taxon>
        <taxon>Bacillota</taxon>
        <taxon>Erysipelotrichia</taxon>
        <taxon>Erysipelotrichales</taxon>
        <taxon>Erysipelotrichaceae</taxon>
        <taxon>Faecalicoccus</taxon>
    </lineage>
</organism>
<evidence type="ECO:0000259" key="2">
    <source>
        <dbReference type="Pfam" id="PF07883"/>
    </source>
</evidence>
<dbReference type="Proteomes" id="UP000521313">
    <property type="component" value="Unassembled WGS sequence"/>
</dbReference>
<dbReference type="Gene3D" id="2.60.120.10">
    <property type="entry name" value="Jelly Rolls"/>
    <property type="match status" value="1"/>
</dbReference>
<accession>A0A7W8FZ24</accession>
<reference evidence="3 5" key="1">
    <citation type="submission" date="2020-08" db="EMBL/GenBank/DDBJ databases">
        <title>Genomic Encyclopedia of Type Strains, Phase IV (KMG-IV): sequencing the most valuable type-strain genomes for metagenomic binning, comparative biology and taxonomic classification.</title>
        <authorList>
            <person name="Goeker M."/>
        </authorList>
    </citation>
    <scope>NUCLEOTIDE SEQUENCE [LARGE SCALE GENOMIC DNA]</scope>
    <source>
        <strain evidence="3 5">DSM 26963</strain>
    </source>
</reference>
<keyword evidence="3" id="KW-0223">Dioxygenase</keyword>
<dbReference type="InterPro" id="IPR011051">
    <property type="entry name" value="RmlC_Cupin_sf"/>
</dbReference>
<evidence type="ECO:0000256" key="1">
    <source>
        <dbReference type="ARBA" id="ARBA00022723"/>
    </source>
</evidence>
<gene>
    <name evidence="4" type="ORF">H5982_05825</name>
    <name evidence="3" type="ORF">HNQ43_000591</name>
</gene>
<feature type="domain" description="Cupin type-2" evidence="2">
    <location>
        <begin position="36"/>
        <end position="104"/>
    </location>
</feature>
<dbReference type="SUPFAM" id="SSF51182">
    <property type="entry name" value="RmlC-like cupins"/>
    <property type="match status" value="1"/>
</dbReference>
<comment type="caution">
    <text evidence="3">The sequence shown here is derived from an EMBL/GenBank/DDBJ whole genome shotgun (WGS) entry which is preliminary data.</text>
</comment>
<dbReference type="InterPro" id="IPR014710">
    <property type="entry name" value="RmlC-like_jellyroll"/>
</dbReference>
<dbReference type="Pfam" id="PF07883">
    <property type="entry name" value="Cupin_2"/>
    <property type="match status" value="1"/>
</dbReference>
<protein>
    <submittedName>
        <fullName evidence="4">Cupin domain-containing protein</fullName>
    </submittedName>
    <submittedName>
        <fullName evidence="3">Quercetin dioxygenase-like cupin family protein</fullName>
    </submittedName>
</protein>
<dbReference type="CDD" id="cd02221">
    <property type="entry name" value="cupin_TM1287-like"/>
    <property type="match status" value="1"/>
</dbReference>
<dbReference type="InterPro" id="IPR051610">
    <property type="entry name" value="GPI/OXD"/>
</dbReference>
<dbReference type="PANTHER" id="PTHR35848:SF6">
    <property type="entry name" value="CUPIN TYPE-2 DOMAIN-CONTAINING PROTEIN"/>
    <property type="match status" value="1"/>
</dbReference>
<dbReference type="RefSeq" id="WP_183374610.1">
    <property type="nucleotide sequence ID" value="NZ_CALVCN010000018.1"/>
</dbReference>
<evidence type="ECO:0000313" key="5">
    <source>
        <dbReference type="Proteomes" id="UP000521313"/>
    </source>
</evidence>
<dbReference type="GO" id="GO:0051213">
    <property type="term" value="F:dioxygenase activity"/>
    <property type="evidence" value="ECO:0007669"/>
    <property type="project" value="UniProtKB-KW"/>
</dbReference>
<dbReference type="InterPro" id="IPR013096">
    <property type="entry name" value="Cupin_2"/>
</dbReference>
<evidence type="ECO:0000313" key="6">
    <source>
        <dbReference type="Proteomes" id="UP000775500"/>
    </source>
</evidence>
<keyword evidence="1" id="KW-0479">Metal-binding</keyword>
<dbReference type="EMBL" id="JACHHD010000004">
    <property type="protein sequence ID" value="MBB5184552.1"/>
    <property type="molecule type" value="Genomic_DNA"/>
</dbReference>